<proteinExistence type="predicted"/>
<accession>A0A8J7TL06</accession>
<reference evidence="1" key="1">
    <citation type="submission" date="2021-02" db="EMBL/GenBank/DDBJ databases">
        <title>Genome-Resolved Metagenomics of a Microbial Community Performing Photosynthetic Biological Nutrient Removal.</title>
        <authorList>
            <person name="Mcdaniel E.A."/>
        </authorList>
    </citation>
    <scope>NUCLEOTIDE SEQUENCE</scope>
    <source>
        <strain evidence="1">UWPOB_OBS1</strain>
    </source>
</reference>
<protein>
    <submittedName>
        <fullName evidence="1">Uncharacterized protein</fullName>
    </submittedName>
</protein>
<dbReference type="AlphaFoldDB" id="A0A8J7TL06"/>
<comment type="caution">
    <text evidence="1">The sequence shown here is derived from an EMBL/GenBank/DDBJ whole genome shotgun (WGS) entry which is preliminary data.</text>
</comment>
<evidence type="ECO:0000313" key="2">
    <source>
        <dbReference type="Proteomes" id="UP000664277"/>
    </source>
</evidence>
<evidence type="ECO:0000313" key="1">
    <source>
        <dbReference type="EMBL" id="MBN8659345.1"/>
    </source>
</evidence>
<name>A0A8J7TL06_9BACT</name>
<dbReference type="EMBL" id="JAFLCK010000003">
    <property type="protein sequence ID" value="MBN8659345.1"/>
    <property type="molecule type" value="Genomic_DNA"/>
</dbReference>
<sequence>MEVKRGQLLQVKAPPLFEKEYLYIVTAAGDKMIRADLKNSPKVKKQWTLEEFDLSIKHGIIRLVDKE</sequence>
<dbReference type="Proteomes" id="UP000664277">
    <property type="component" value="Unassembled WGS sequence"/>
</dbReference>
<organism evidence="1 2">
    <name type="scientific">Candidatus Obscuribacter phosphatis</name>
    <dbReference type="NCBI Taxonomy" id="1906157"/>
    <lineage>
        <taxon>Bacteria</taxon>
        <taxon>Bacillati</taxon>
        <taxon>Candidatus Melainabacteria</taxon>
        <taxon>Candidatus Obscuribacterales</taxon>
        <taxon>Candidatus Obscuribacteraceae</taxon>
        <taxon>Candidatus Obscuribacter</taxon>
    </lineage>
</organism>
<gene>
    <name evidence="1" type="ORF">J0M35_03205</name>
</gene>